<comment type="caution">
    <text evidence="1">The sequence shown here is derived from an EMBL/GenBank/DDBJ whole genome shotgun (WGS) entry which is preliminary data.</text>
</comment>
<proteinExistence type="predicted"/>
<dbReference type="Gene3D" id="3.40.50.300">
    <property type="entry name" value="P-loop containing nucleotide triphosphate hydrolases"/>
    <property type="match status" value="1"/>
</dbReference>
<name>A0A426U4X1_9CHLR</name>
<protein>
    <submittedName>
        <fullName evidence="1">Uncharacterized protein</fullName>
    </submittedName>
</protein>
<organism evidence="1 2">
    <name type="scientific">Candidatus Viridilinea halotolerans</name>
    <dbReference type="NCBI Taxonomy" id="2491704"/>
    <lineage>
        <taxon>Bacteria</taxon>
        <taxon>Bacillati</taxon>
        <taxon>Chloroflexota</taxon>
        <taxon>Chloroflexia</taxon>
        <taxon>Chloroflexales</taxon>
        <taxon>Chloroflexineae</taxon>
        <taxon>Oscillochloridaceae</taxon>
        <taxon>Candidatus Viridilinea</taxon>
    </lineage>
</organism>
<dbReference type="SUPFAM" id="SSF52540">
    <property type="entry name" value="P-loop containing nucleoside triphosphate hydrolases"/>
    <property type="match status" value="1"/>
</dbReference>
<dbReference type="AlphaFoldDB" id="A0A426U4X1"/>
<sequence>MSSRNETFGRLLKIAINSIATYEGKTAPIIEEELAEQVGLAGSALQRYKSGYLPPEPRTIEVIAEASIRRGLFSREWLERFLHAARYPQTERLVEQLCPLGPARPRPPRVYENLPAPTYSQFVERKTAFAEVIEGLNKRSSAVIIVGLGGNGKTSLAREVAGFCLKAACSHGRKSKGY</sequence>
<evidence type="ECO:0000313" key="1">
    <source>
        <dbReference type="EMBL" id="RRR74970.1"/>
    </source>
</evidence>
<accession>A0A426U4X1</accession>
<reference evidence="1 2" key="1">
    <citation type="submission" date="2018-12" db="EMBL/GenBank/DDBJ databases">
        <title>Genome Sequence of Candidatus Viridilinea halotolerans isolated from saline sulfide-rich spring.</title>
        <authorList>
            <person name="Grouzdev D.S."/>
            <person name="Burganskaya E.I."/>
            <person name="Krutkina M.S."/>
            <person name="Sukhacheva M.V."/>
            <person name="Gorlenko V.M."/>
        </authorList>
    </citation>
    <scope>NUCLEOTIDE SEQUENCE [LARGE SCALE GENOMIC DNA]</scope>
    <source>
        <strain evidence="1">Chok-6</strain>
    </source>
</reference>
<dbReference type="EMBL" id="RSAS01000224">
    <property type="protein sequence ID" value="RRR74970.1"/>
    <property type="molecule type" value="Genomic_DNA"/>
</dbReference>
<gene>
    <name evidence="1" type="ORF">EI684_05845</name>
</gene>
<dbReference type="InterPro" id="IPR027417">
    <property type="entry name" value="P-loop_NTPase"/>
</dbReference>
<evidence type="ECO:0000313" key="2">
    <source>
        <dbReference type="Proteomes" id="UP000280307"/>
    </source>
</evidence>
<dbReference type="Proteomes" id="UP000280307">
    <property type="component" value="Unassembled WGS sequence"/>
</dbReference>